<evidence type="ECO:0000313" key="2">
    <source>
        <dbReference type="Proteomes" id="UP000886780"/>
    </source>
</evidence>
<comment type="caution">
    <text evidence="1">The sequence shown here is derived from an EMBL/GenBank/DDBJ whole genome shotgun (WGS) entry which is preliminary data.</text>
</comment>
<dbReference type="Gene3D" id="3.40.50.1000">
    <property type="entry name" value="HAD superfamily/HAD-like"/>
    <property type="match status" value="1"/>
</dbReference>
<dbReference type="InterPro" id="IPR006549">
    <property type="entry name" value="HAD-SF_hydro_IIIA"/>
</dbReference>
<organism evidence="1 2">
    <name type="scientific">Candidatus Lachnoclostridium stercoripullorum</name>
    <dbReference type="NCBI Taxonomy" id="2838635"/>
    <lineage>
        <taxon>Bacteria</taxon>
        <taxon>Bacillati</taxon>
        <taxon>Bacillota</taxon>
        <taxon>Clostridia</taxon>
        <taxon>Lachnospirales</taxon>
        <taxon>Lachnospiraceae</taxon>
    </lineage>
</organism>
<dbReference type="EMBL" id="DXEU01000183">
    <property type="protein sequence ID" value="HIX53147.1"/>
    <property type="molecule type" value="Genomic_DNA"/>
</dbReference>
<reference evidence="1" key="1">
    <citation type="journal article" date="2021" name="PeerJ">
        <title>Extensive microbial diversity within the chicken gut microbiome revealed by metagenomics and culture.</title>
        <authorList>
            <person name="Gilroy R."/>
            <person name="Ravi A."/>
            <person name="Getino M."/>
            <person name="Pursley I."/>
            <person name="Horton D.L."/>
            <person name="Alikhan N.F."/>
            <person name="Baker D."/>
            <person name="Gharbi K."/>
            <person name="Hall N."/>
            <person name="Watson M."/>
            <person name="Adriaenssens E.M."/>
            <person name="Foster-Nyarko E."/>
            <person name="Jarju S."/>
            <person name="Secka A."/>
            <person name="Antonio M."/>
            <person name="Oren A."/>
            <person name="Chaudhuri R.R."/>
            <person name="La Ragione R."/>
            <person name="Hildebrand F."/>
            <person name="Pallen M.J."/>
        </authorList>
    </citation>
    <scope>NUCLEOTIDE SEQUENCE</scope>
    <source>
        <strain evidence="1">ChiGjej4B4-12881</strain>
    </source>
</reference>
<evidence type="ECO:0000313" key="1">
    <source>
        <dbReference type="EMBL" id="HIX53147.1"/>
    </source>
</evidence>
<dbReference type="Pfam" id="PF00702">
    <property type="entry name" value="Hydrolase"/>
    <property type="match status" value="1"/>
</dbReference>
<dbReference type="NCBIfam" id="TIGR01668">
    <property type="entry name" value="YqeG_hyp_ppase"/>
    <property type="match status" value="1"/>
</dbReference>
<proteinExistence type="predicted"/>
<dbReference type="AlphaFoldDB" id="A0A9D1W7A6"/>
<dbReference type="NCBIfam" id="TIGR01662">
    <property type="entry name" value="HAD-SF-IIIA"/>
    <property type="match status" value="1"/>
</dbReference>
<dbReference type="Proteomes" id="UP000886780">
    <property type="component" value="Unassembled WGS sequence"/>
</dbReference>
<dbReference type="PANTHER" id="PTHR19288">
    <property type="entry name" value="4-NITROPHENYLPHOSPHATASE-RELATED"/>
    <property type="match status" value="1"/>
</dbReference>
<dbReference type="PANTHER" id="PTHR19288:SF25">
    <property type="entry name" value="PHOSPHATIDYLGLYCEROPHOSPHATASE GEP4, MITOCHONDRIAL"/>
    <property type="match status" value="1"/>
</dbReference>
<dbReference type="InterPro" id="IPR010021">
    <property type="entry name" value="PGPP1/Gep4"/>
</dbReference>
<dbReference type="CDD" id="cd16416">
    <property type="entry name" value="HAD_BsYqeG-like"/>
    <property type="match status" value="1"/>
</dbReference>
<dbReference type="InterPro" id="IPR036412">
    <property type="entry name" value="HAD-like_sf"/>
</dbReference>
<accession>A0A9D1W7A6</accession>
<dbReference type="GO" id="GO:0008962">
    <property type="term" value="F:phosphatidylglycerophosphatase activity"/>
    <property type="evidence" value="ECO:0007669"/>
    <property type="project" value="InterPro"/>
</dbReference>
<gene>
    <name evidence="1" type="ORF">IAA28_10135</name>
</gene>
<protein>
    <submittedName>
        <fullName evidence="1">YqeG family HAD IIIA-type phosphatase</fullName>
    </submittedName>
</protein>
<dbReference type="GO" id="GO:0005737">
    <property type="term" value="C:cytoplasm"/>
    <property type="evidence" value="ECO:0007669"/>
    <property type="project" value="TreeGrafter"/>
</dbReference>
<sequence length="168" mass="19550">MFRRFYPRQYLASAYDIPYERFREKGVRGVIFDIDNTLVPHDAPADGRARELFAHLRGLGFATCLLSNNKERRVAEFAGQVGSRYIFKAGKPSVKGYERAMEEMGTDRKTTLFVGDQLFTDIWGANRAGIYSVLTKPINPREEIQIVLKRIPERLVLRFYERDRRRKG</sequence>
<dbReference type="SUPFAM" id="SSF56784">
    <property type="entry name" value="HAD-like"/>
    <property type="match status" value="1"/>
</dbReference>
<name>A0A9D1W7A6_9FIRM</name>
<dbReference type="InterPro" id="IPR023214">
    <property type="entry name" value="HAD_sf"/>
</dbReference>
<reference evidence="1" key="2">
    <citation type="submission" date="2021-04" db="EMBL/GenBank/DDBJ databases">
        <authorList>
            <person name="Gilroy R."/>
        </authorList>
    </citation>
    <scope>NUCLEOTIDE SEQUENCE</scope>
    <source>
        <strain evidence="1">ChiGjej4B4-12881</strain>
    </source>
</reference>